<dbReference type="GO" id="GO:0016747">
    <property type="term" value="F:acyltransferase activity, transferring groups other than amino-acyl groups"/>
    <property type="evidence" value="ECO:0007669"/>
    <property type="project" value="InterPro"/>
</dbReference>
<evidence type="ECO:0000313" key="5">
    <source>
        <dbReference type="Proteomes" id="UP000199529"/>
    </source>
</evidence>
<dbReference type="OrthoDB" id="5243635at2"/>
<dbReference type="AlphaFoldDB" id="A0A1H3JFZ0"/>
<evidence type="ECO:0000256" key="1">
    <source>
        <dbReference type="ARBA" id="ARBA00022679"/>
    </source>
</evidence>
<organism evidence="4 5">
    <name type="scientific">Saccharopolyspora shandongensis</name>
    <dbReference type="NCBI Taxonomy" id="418495"/>
    <lineage>
        <taxon>Bacteria</taxon>
        <taxon>Bacillati</taxon>
        <taxon>Actinomycetota</taxon>
        <taxon>Actinomycetes</taxon>
        <taxon>Pseudonocardiales</taxon>
        <taxon>Pseudonocardiaceae</taxon>
        <taxon>Saccharopolyspora</taxon>
    </lineage>
</organism>
<evidence type="ECO:0000313" key="4">
    <source>
        <dbReference type="EMBL" id="SDY38318.1"/>
    </source>
</evidence>
<sequence>MSGVISVRRVVEGELAALREVRLRALAADAAAFGSTLDGERTRSMAFWRERLARGPWFVAWAEQEAVGVVSAVPTPTRAEYRLEAMWVDQAWRGEGVADVLVDAVLAWSRSRGASSVTLWVFDGNPAARRFYERVGFRPVGRREQHPEKAEQVRECLRIQLRSDA</sequence>
<name>A0A1H3JFZ0_9PSEU</name>
<keyword evidence="5" id="KW-1185">Reference proteome</keyword>
<proteinExistence type="predicted"/>
<dbReference type="EMBL" id="FNOK01000025">
    <property type="protein sequence ID" value="SDY38318.1"/>
    <property type="molecule type" value="Genomic_DNA"/>
</dbReference>
<dbReference type="InterPro" id="IPR000182">
    <property type="entry name" value="GNAT_dom"/>
</dbReference>
<dbReference type="PANTHER" id="PTHR43877">
    <property type="entry name" value="AMINOALKYLPHOSPHONATE N-ACETYLTRANSFERASE-RELATED-RELATED"/>
    <property type="match status" value="1"/>
</dbReference>
<dbReference type="Pfam" id="PF00583">
    <property type="entry name" value="Acetyltransf_1"/>
    <property type="match status" value="1"/>
</dbReference>
<dbReference type="PROSITE" id="PS51186">
    <property type="entry name" value="GNAT"/>
    <property type="match status" value="1"/>
</dbReference>
<keyword evidence="2 4" id="KW-0012">Acyltransferase</keyword>
<keyword evidence="1 4" id="KW-0808">Transferase</keyword>
<dbReference type="SUPFAM" id="SSF55729">
    <property type="entry name" value="Acyl-CoA N-acyltransferases (Nat)"/>
    <property type="match status" value="1"/>
</dbReference>
<evidence type="ECO:0000256" key="2">
    <source>
        <dbReference type="ARBA" id="ARBA00023315"/>
    </source>
</evidence>
<evidence type="ECO:0000259" key="3">
    <source>
        <dbReference type="PROSITE" id="PS51186"/>
    </source>
</evidence>
<dbReference type="InterPro" id="IPR050832">
    <property type="entry name" value="Bact_Acetyltransf"/>
</dbReference>
<feature type="domain" description="N-acetyltransferase" evidence="3">
    <location>
        <begin position="5"/>
        <end position="160"/>
    </location>
</feature>
<protein>
    <submittedName>
        <fullName evidence="4">L-amino acid N-acyltransferase YncA</fullName>
    </submittedName>
</protein>
<dbReference type="STRING" id="418495.SAMN05216215_1025132"/>
<dbReference type="CDD" id="cd04301">
    <property type="entry name" value="NAT_SF"/>
    <property type="match status" value="1"/>
</dbReference>
<dbReference type="Proteomes" id="UP000199529">
    <property type="component" value="Unassembled WGS sequence"/>
</dbReference>
<reference evidence="5" key="1">
    <citation type="submission" date="2016-10" db="EMBL/GenBank/DDBJ databases">
        <authorList>
            <person name="Varghese N."/>
            <person name="Submissions S."/>
        </authorList>
    </citation>
    <scope>NUCLEOTIDE SEQUENCE [LARGE SCALE GENOMIC DNA]</scope>
    <source>
        <strain evidence="5">CGMCC 4.3530</strain>
    </source>
</reference>
<gene>
    <name evidence="4" type="ORF">SAMN05216215_1025132</name>
</gene>
<dbReference type="Gene3D" id="3.40.630.30">
    <property type="match status" value="1"/>
</dbReference>
<accession>A0A1H3JFZ0</accession>
<dbReference type="InterPro" id="IPR016181">
    <property type="entry name" value="Acyl_CoA_acyltransferase"/>
</dbReference>